<feature type="compositionally biased region" description="Pro residues" evidence="1">
    <location>
        <begin position="273"/>
        <end position="287"/>
    </location>
</feature>
<protein>
    <recommendedName>
        <fullName evidence="2">Zinc beta-ribbon domain-containing protein</fullName>
    </recommendedName>
</protein>
<dbReference type="AlphaFoldDB" id="A0AAV5CKA1"/>
<comment type="caution">
    <text evidence="3">The sequence shown here is derived from an EMBL/GenBank/DDBJ whole genome shotgun (WGS) entry which is preliminary data.</text>
</comment>
<feature type="compositionally biased region" description="Pro residues" evidence="1">
    <location>
        <begin position="240"/>
        <end position="260"/>
    </location>
</feature>
<sequence length="488" mass="51025">MDPSAAGSGASRRRAGQFLGVAEKLLVARDFEGCKEFSSQALAADRNTPGAEDLNAVASVILAAERRRLPNGNPDPYAILGLDSTNPASRRPDAVYSHYSRLSLLLSRSRPDPSFSLAFTNAAGHVAEAWRFLSDSVRKSALDADLDAAAAAANAARAYHSPAPNRPQSQSPLPVQPNPPFVTLSPQPTPSPAAPFPWSTPSPAAPPLRATPPPVAPYPRSTPPRAAVAPRQTPLSASPTPRPTPPPAASPPRPQPPPVAVAPRQTPLSASPAPRPTPPPAASPPRPQQAASPSRPTPLPVGPQTQPTPPTPAPQTSAVPPAASGTPPSCTFWTVCTACRHIHQYDRLYETRKLLCSSCRQTFVAEAMAEPPPIVPGTDMYYCTWGFFPVGFPGCPGFDRLVNSQPQGPDQQNAPWLMGTAGAKGNAGDTGVNGNAPDNVENGVPVSAAAEIPVEEVPATTPPAKPMRVKVGAKKRGRPKGSKNKNKL</sequence>
<feature type="compositionally biased region" description="Basic residues" evidence="1">
    <location>
        <begin position="467"/>
        <end position="488"/>
    </location>
</feature>
<evidence type="ECO:0000313" key="4">
    <source>
        <dbReference type="Proteomes" id="UP001054889"/>
    </source>
</evidence>
<proteinExistence type="predicted"/>
<feature type="domain" description="Zinc beta-ribbon" evidence="2">
    <location>
        <begin position="332"/>
        <end position="365"/>
    </location>
</feature>
<feature type="compositionally biased region" description="Pro residues" evidence="1">
    <location>
        <begin position="187"/>
        <end position="222"/>
    </location>
</feature>
<dbReference type="PANTHER" id="PTHR45496">
    <property type="entry name" value="CHAPERONE DNAJ-DOMAIN SUPERFAMILY PROTEIN"/>
    <property type="match status" value="1"/>
</dbReference>
<evidence type="ECO:0000256" key="1">
    <source>
        <dbReference type="SAM" id="MobiDB-lite"/>
    </source>
</evidence>
<dbReference type="InterPro" id="IPR056988">
    <property type="entry name" value="Zn_ribbon_pln"/>
</dbReference>
<dbReference type="PRINTS" id="PR01217">
    <property type="entry name" value="PRICHEXTENSN"/>
</dbReference>
<evidence type="ECO:0000259" key="2">
    <source>
        <dbReference type="Pfam" id="PF23551"/>
    </source>
</evidence>
<accession>A0AAV5CKA1</accession>
<feature type="region of interest" description="Disordered" evidence="1">
    <location>
        <begin position="157"/>
        <end position="324"/>
    </location>
</feature>
<gene>
    <name evidence="3" type="primary">ga15595</name>
    <name evidence="3" type="ORF">PR202_ga15595</name>
</gene>
<reference evidence="3" key="2">
    <citation type="submission" date="2021-12" db="EMBL/GenBank/DDBJ databases">
        <title>Resequencing data analysis of finger millet.</title>
        <authorList>
            <person name="Hatakeyama M."/>
            <person name="Aluri S."/>
            <person name="Balachadran M.T."/>
            <person name="Sivarajan S.R."/>
            <person name="Poveda L."/>
            <person name="Shimizu-Inatsugi R."/>
            <person name="Schlapbach R."/>
            <person name="Sreeman S.M."/>
            <person name="Shimizu K.K."/>
        </authorList>
    </citation>
    <scope>NUCLEOTIDE SEQUENCE</scope>
</reference>
<dbReference type="PANTHER" id="PTHR45496:SF6">
    <property type="entry name" value="OS09G0463700 PROTEIN"/>
    <property type="match status" value="1"/>
</dbReference>
<name>A0AAV5CKA1_ELECO</name>
<dbReference type="Proteomes" id="UP001054889">
    <property type="component" value="Unassembled WGS sequence"/>
</dbReference>
<evidence type="ECO:0000313" key="3">
    <source>
        <dbReference type="EMBL" id="GJM98570.1"/>
    </source>
</evidence>
<feature type="compositionally biased region" description="Pro residues" evidence="1">
    <location>
        <begin position="295"/>
        <end position="313"/>
    </location>
</feature>
<feature type="compositionally biased region" description="Low complexity" evidence="1">
    <location>
        <begin position="314"/>
        <end position="323"/>
    </location>
</feature>
<feature type="region of interest" description="Disordered" evidence="1">
    <location>
        <begin position="419"/>
        <end position="488"/>
    </location>
</feature>
<dbReference type="EMBL" id="BQKI01000007">
    <property type="protein sequence ID" value="GJM98570.1"/>
    <property type="molecule type" value="Genomic_DNA"/>
</dbReference>
<dbReference type="Pfam" id="PF23551">
    <property type="entry name" value="Zn_ribbon_20"/>
    <property type="match status" value="1"/>
</dbReference>
<organism evidence="3 4">
    <name type="scientific">Eleusine coracana subsp. coracana</name>
    <dbReference type="NCBI Taxonomy" id="191504"/>
    <lineage>
        <taxon>Eukaryota</taxon>
        <taxon>Viridiplantae</taxon>
        <taxon>Streptophyta</taxon>
        <taxon>Embryophyta</taxon>
        <taxon>Tracheophyta</taxon>
        <taxon>Spermatophyta</taxon>
        <taxon>Magnoliopsida</taxon>
        <taxon>Liliopsida</taxon>
        <taxon>Poales</taxon>
        <taxon>Poaceae</taxon>
        <taxon>PACMAD clade</taxon>
        <taxon>Chloridoideae</taxon>
        <taxon>Cynodonteae</taxon>
        <taxon>Eleusininae</taxon>
        <taxon>Eleusine</taxon>
    </lineage>
</organism>
<dbReference type="InterPro" id="IPR053052">
    <property type="entry name" value="Imprinting_Balance_Reg"/>
</dbReference>
<feature type="compositionally biased region" description="Low complexity" evidence="1">
    <location>
        <begin position="261"/>
        <end position="272"/>
    </location>
</feature>
<keyword evidence="4" id="KW-1185">Reference proteome</keyword>
<reference evidence="3" key="1">
    <citation type="journal article" date="2018" name="DNA Res.">
        <title>Multiple hybrid de novo genome assembly of finger millet, an orphan allotetraploid crop.</title>
        <authorList>
            <person name="Hatakeyama M."/>
            <person name="Aluri S."/>
            <person name="Balachadran M.T."/>
            <person name="Sivarajan S.R."/>
            <person name="Patrignani A."/>
            <person name="Gruter S."/>
            <person name="Poveda L."/>
            <person name="Shimizu-Inatsugi R."/>
            <person name="Baeten J."/>
            <person name="Francoijs K.J."/>
            <person name="Nataraja K.N."/>
            <person name="Reddy Y.A.N."/>
            <person name="Phadnis S."/>
            <person name="Ravikumar R.L."/>
            <person name="Schlapbach R."/>
            <person name="Sreeman S.M."/>
            <person name="Shimizu K.K."/>
        </authorList>
    </citation>
    <scope>NUCLEOTIDE SEQUENCE</scope>
</reference>
<feature type="compositionally biased region" description="Low complexity" evidence="1">
    <location>
        <begin position="444"/>
        <end position="459"/>
    </location>
</feature>